<keyword evidence="6" id="KW-0686">Riboflavin biosynthesis</keyword>
<evidence type="ECO:0000256" key="1">
    <source>
        <dbReference type="ARBA" id="ARBA00000968"/>
    </source>
</evidence>
<dbReference type="AlphaFoldDB" id="A0A2T4JR47"/>
<dbReference type="PANTHER" id="PTHR21098">
    <property type="entry name" value="RIBOFLAVIN SYNTHASE ALPHA CHAIN"/>
    <property type="match status" value="1"/>
</dbReference>
<dbReference type="RefSeq" id="WP_107665203.1">
    <property type="nucleotide sequence ID" value="NZ_PZKG01000110.1"/>
</dbReference>
<evidence type="ECO:0000256" key="7">
    <source>
        <dbReference type="ARBA" id="ARBA00022679"/>
    </source>
</evidence>
<evidence type="ECO:0000256" key="9">
    <source>
        <dbReference type="NCBIfam" id="TIGR00187"/>
    </source>
</evidence>
<name>A0A2T4JR47_9RHOB</name>
<comment type="caution">
    <text evidence="12">The sequence shown here is derived from an EMBL/GenBank/DDBJ whole genome shotgun (WGS) entry which is preliminary data.</text>
</comment>
<dbReference type="FunFam" id="2.40.30.20:FF:000004">
    <property type="entry name" value="Riboflavin synthase, alpha subunit"/>
    <property type="match status" value="1"/>
</dbReference>
<evidence type="ECO:0000256" key="6">
    <source>
        <dbReference type="ARBA" id="ARBA00022619"/>
    </source>
</evidence>
<organism evidence="12 13">
    <name type="scientific">Cereibacter changlensis JA139</name>
    <dbReference type="NCBI Taxonomy" id="1188249"/>
    <lineage>
        <taxon>Bacteria</taxon>
        <taxon>Pseudomonadati</taxon>
        <taxon>Pseudomonadota</taxon>
        <taxon>Alphaproteobacteria</taxon>
        <taxon>Rhodobacterales</taxon>
        <taxon>Paracoccaceae</taxon>
        <taxon>Cereibacter</taxon>
    </lineage>
</organism>
<sequence length="197" mass="20859">MFTGIITDIGLVREVEQAGDLRAQITTGYDVAGIDIGASIACDGVCLTVVALGEDWFEVNISGETVSVTNIGHNGWQPGKRLNLERALKVGDELGGHIVSGHVDGVAEVVAVQPEGDSLRVTFRAPEALAKFIAPKGSVALNGTSLTVNEVDGCDFGINFIPHTQVATTWGDVAVGQQVNLEIDTMARYVARLRDWA</sequence>
<dbReference type="InterPro" id="IPR017938">
    <property type="entry name" value="Riboflavin_synthase-like_b-brl"/>
</dbReference>
<dbReference type="OrthoDB" id="9788537at2"/>
<keyword evidence="13" id="KW-1185">Reference proteome</keyword>
<keyword evidence="7" id="KW-0808">Transferase</keyword>
<comment type="pathway">
    <text evidence="3">Cofactor biosynthesis; riboflavin biosynthesis; riboflavin from 2-hydroxy-3-oxobutyl phosphate and 5-amino-6-(D-ribitylamino)uracil: step 2/2.</text>
</comment>
<feature type="repeat" description="Lumazine-binding" evidence="10">
    <location>
        <begin position="98"/>
        <end position="194"/>
    </location>
</feature>
<dbReference type="EC" id="2.5.1.9" evidence="4 9"/>
<dbReference type="InterPro" id="IPR023366">
    <property type="entry name" value="ATP_synth_asu-like_sf"/>
</dbReference>
<comment type="catalytic activity">
    <reaction evidence="1">
        <text>2 6,7-dimethyl-8-(1-D-ribityl)lumazine + H(+) = 5-amino-6-(D-ribitylamino)uracil + riboflavin</text>
        <dbReference type="Rhea" id="RHEA:20772"/>
        <dbReference type="ChEBI" id="CHEBI:15378"/>
        <dbReference type="ChEBI" id="CHEBI:15934"/>
        <dbReference type="ChEBI" id="CHEBI:57986"/>
        <dbReference type="ChEBI" id="CHEBI:58201"/>
        <dbReference type="EC" id="2.5.1.9"/>
    </reaction>
</comment>
<dbReference type="GO" id="GO:0009231">
    <property type="term" value="P:riboflavin biosynthetic process"/>
    <property type="evidence" value="ECO:0007669"/>
    <property type="project" value="UniProtKB-KW"/>
</dbReference>
<dbReference type="PANTHER" id="PTHR21098:SF12">
    <property type="entry name" value="RIBOFLAVIN SYNTHASE"/>
    <property type="match status" value="1"/>
</dbReference>
<gene>
    <name evidence="12" type="ORF">C5F48_17805</name>
</gene>
<protein>
    <recommendedName>
        <fullName evidence="5 9">Riboflavin synthase</fullName>
        <ecNumber evidence="4 9">2.5.1.9</ecNumber>
    </recommendedName>
</protein>
<accession>A0A2T4JR47</accession>
<feature type="domain" description="Lumazine-binding" evidence="11">
    <location>
        <begin position="98"/>
        <end position="194"/>
    </location>
</feature>
<evidence type="ECO:0000313" key="13">
    <source>
        <dbReference type="Proteomes" id="UP000241010"/>
    </source>
</evidence>
<dbReference type="CDD" id="cd00402">
    <property type="entry name" value="Riboflavin_synthase_like"/>
    <property type="match status" value="1"/>
</dbReference>
<feature type="repeat" description="Lumazine-binding" evidence="10">
    <location>
        <begin position="1"/>
        <end position="97"/>
    </location>
</feature>
<comment type="function">
    <text evidence="2">Catalyzes the dismutation of two molecules of 6,7-dimethyl-8-ribityllumazine, resulting in the formation of riboflavin and 5-amino-6-(D-ribitylamino)uracil.</text>
</comment>
<proteinExistence type="predicted"/>
<evidence type="ECO:0000313" key="12">
    <source>
        <dbReference type="EMBL" id="PTE20379.1"/>
    </source>
</evidence>
<dbReference type="InterPro" id="IPR001783">
    <property type="entry name" value="Lumazine-bd"/>
</dbReference>
<dbReference type="Proteomes" id="UP000241010">
    <property type="component" value="Unassembled WGS sequence"/>
</dbReference>
<evidence type="ECO:0000256" key="10">
    <source>
        <dbReference type="PROSITE-ProRule" id="PRU00524"/>
    </source>
</evidence>
<evidence type="ECO:0000259" key="11">
    <source>
        <dbReference type="PROSITE" id="PS51177"/>
    </source>
</evidence>
<dbReference type="PROSITE" id="PS51177">
    <property type="entry name" value="LUMAZINE_BIND"/>
    <property type="match status" value="2"/>
</dbReference>
<evidence type="ECO:0000256" key="2">
    <source>
        <dbReference type="ARBA" id="ARBA00002803"/>
    </source>
</evidence>
<evidence type="ECO:0000256" key="8">
    <source>
        <dbReference type="ARBA" id="ARBA00022737"/>
    </source>
</evidence>
<dbReference type="Pfam" id="PF00677">
    <property type="entry name" value="Lum_binding"/>
    <property type="match status" value="2"/>
</dbReference>
<reference evidence="12 13" key="1">
    <citation type="submission" date="2018-03" db="EMBL/GenBank/DDBJ databases">
        <title>Cereibacter changlensis.</title>
        <authorList>
            <person name="Meyer T.E."/>
            <person name="Miller S."/>
            <person name="Lodha T."/>
            <person name="Gandham S."/>
            <person name="Chintalapati S."/>
            <person name="Chintalapati V.R."/>
        </authorList>
    </citation>
    <scope>NUCLEOTIDE SEQUENCE [LARGE SCALE GENOMIC DNA]</scope>
    <source>
        <strain evidence="12 13">JA139</strain>
    </source>
</reference>
<dbReference type="GO" id="GO:0004746">
    <property type="term" value="F:riboflavin synthase activity"/>
    <property type="evidence" value="ECO:0007669"/>
    <property type="project" value="UniProtKB-UniRule"/>
</dbReference>
<dbReference type="SUPFAM" id="SSF63380">
    <property type="entry name" value="Riboflavin synthase domain-like"/>
    <property type="match status" value="2"/>
</dbReference>
<evidence type="ECO:0000256" key="5">
    <source>
        <dbReference type="ARBA" id="ARBA00013950"/>
    </source>
</evidence>
<evidence type="ECO:0000256" key="3">
    <source>
        <dbReference type="ARBA" id="ARBA00004887"/>
    </source>
</evidence>
<dbReference type="InterPro" id="IPR026017">
    <property type="entry name" value="Lumazine-bd_dom"/>
</dbReference>
<dbReference type="NCBIfam" id="TIGR00187">
    <property type="entry name" value="ribE"/>
    <property type="match status" value="1"/>
</dbReference>
<dbReference type="PIRSF" id="PIRSF000498">
    <property type="entry name" value="Riboflavin_syn_A"/>
    <property type="match status" value="1"/>
</dbReference>
<evidence type="ECO:0000256" key="4">
    <source>
        <dbReference type="ARBA" id="ARBA00012827"/>
    </source>
</evidence>
<dbReference type="NCBIfam" id="NF006767">
    <property type="entry name" value="PRK09289.1"/>
    <property type="match status" value="1"/>
</dbReference>
<feature type="domain" description="Lumazine-binding" evidence="11">
    <location>
        <begin position="1"/>
        <end position="97"/>
    </location>
</feature>
<keyword evidence="8" id="KW-0677">Repeat</keyword>
<dbReference type="EMBL" id="PZKG01000110">
    <property type="protein sequence ID" value="PTE20379.1"/>
    <property type="molecule type" value="Genomic_DNA"/>
</dbReference>
<dbReference type="NCBIfam" id="NF009566">
    <property type="entry name" value="PRK13020.1"/>
    <property type="match status" value="1"/>
</dbReference>
<dbReference type="Gene3D" id="2.40.30.20">
    <property type="match status" value="2"/>
</dbReference>